<sequence length="461" mass="52729">MLDTFLTKTGALALAIVLIILSCFRWFGLLLHHRGRMAYRPTPFGKPPRDINVREIAVILPVVNHQSENLIPTVESILMNLPGQLYVMVVGREAYDKVEPEMGTLRQKYKFSNIHVGAVNKANKRRQIAHALGTINHRHSRLTVITEQGAYWSPLFLMSACYPFDDTEVAAVTVPRMAHIPFSGGVWASIKAHLISFYYSVQAKDNRAVNSLDGSALFGGPTTLVRTHYLKEDRFKNEFEAETWVFERSGPLTGDEHFFLNRYLLRGNKKIFFQDSFEAVVWLEMNSVCDFVGGFLRTTRNNWRTCFSMAPTCAWLYVRHNHVIFPAAAFMTWWPTIFSFALLIDILSIILAFNYSLLNKAALCVWITVTSLMVITQAVSSLSVAKRMYNNDFNVFVTFFCMLISFPFKYALEFLKIVALLTFWKTDAEGPSQAVEAMGEQNLPWSWDFCDEEQWIPGQFI</sequence>
<evidence type="ECO:0000256" key="8">
    <source>
        <dbReference type="SAM" id="Phobius"/>
    </source>
</evidence>
<evidence type="ECO:0000313" key="10">
    <source>
        <dbReference type="Proteomes" id="UP000266152"/>
    </source>
</evidence>
<proteinExistence type="predicted"/>
<dbReference type="STRING" id="5514.A0A395S3C2"/>
<dbReference type="Gene3D" id="3.90.550.10">
    <property type="entry name" value="Spore Coat Polysaccharide Biosynthesis Protein SpsA, Chain A"/>
    <property type="match status" value="1"/>
</dbReference>
<keyword evidence="3" id="KW-0808">Transferase</keyword>
<protein>
    <recommendedName>
        <fullName evidence="11">Glycosyltransferase family 2</fullName>
    </recommendedName>
</protein>
<feature type="transmembrane region" description="Helical" evidence="8">
    <location>
        <begin position="330"/>
        <end position="354"/>
    </location>
</feature>
<evidence type="ECO:0000313" key="9">
    <source>
        <dbReference type="EMBL" id="RGP66896.1"/>
    </source>
</evidence>
<comment type="caution">
    <text evidence="9">The sequence shown here is derived from an EMBL/GenBank/DDBJ whole genome shotgun (WGS) entry which is preliminary data.</text>
</comment>
<keyword evidence="6 8" id="KW-0472">Membrane</keyword>
<dbReference type="InterPro" id="IPR029044">
    <property type="entry name" value="Nucleotide-diphossugar_trans"/>
</dbReference>
<evidence type="ECO:0000256" key="3">
    <source>
        <dbReference type="ARBA" id="ARBA00022679"/>
    </source>
</evidence>
<feature type="transmembrane region" description="Helical" evidence="8">
    <location>
        <begin position="12"/>
        <end position="31"/>
    </location>
</feature>
<comment type="subcellular location">
    <subcellularLocation>
        <location evidence="1">Membrane</location>
    </subcellularLocation>
</comment>
<evidence type="ECO:0008006" key="11">
    <source>
        <dbReference type="Google" id="ProtNLM"/>
    </source>
</evidence>
<dbReference type="PANTHER" id="PTHR47844:SF1">
    <property type="entry name" value="EXOSTOSIN-LIKE 2"/>
    <property type="match status" value="1"/>
</dbReference>
<evidence type="ECO:0000256" key="1">
    <source>
        <dbReference type="ARBA" id="ARBA00004370"/>
    </source>
</evidence>
<accession>A0A395S3C2</accession>
<dbReference type="AlphaFoldDB" id="A0A395S3C2"/>
<evidence type="ECO:0000256" key="7">
    <source>
        <dbReference type="ARBA" id="ARBA00023180"/>
    </source>
</evidence>
<evidence type="ECO:0000256" key="4">
    <source>
        <dbReference type="ARBA" id="ARBA00022692"/>
    </source>
</evidence>
<reference evidence="9 10" key="1">
    <citation type="journal article" date="2018" name="PLoS Pathog.">
        <title>Evolution of structural diversity of trichothecenes, a family of toxins produced by plant pathogenic and entomopathogenic fungi.</title>
        <authorList>
            <person name="Proctor R.H."/>
            <person name="McCormick S.P."/>
            <person name="Kim H.S."/>
            <person name="Cardoza R.E."/>
            <person name="Stanley A.M."/>
            <person name="Lindo L."/>
            <person name="Kelly A."/>
            <person name="Brown D.W."/>
            <person name="Lee T."/>
            <person name="Vaughan M.M."/>
            <person name="Alexander N.J."/>
            <person name="Busman M."/>
            <person name="Gutierrez S."/>
        </authorList>
    </citation>
    <scope>NUCLEOTIDE SEQUENCE [LARGE SCALE GENOMIC DNA]</scope>
    <source>
        <strain evidence="9 10">NRRL 3299</strain>
    </source>
</reference>
<keyword evidence="2" id="KW-0328">Glycosyltransferase</keyword>
<dbReference type="GO" id="GO:0016020">
    <property type="term" value="C:membrane"/>
    <property type="evidence" value="ECO:0007669"/>
    <property type="project" value="UniProtKB-SubCell"/>
</dbReference>
<feature type="transmembrane region" description="Helical" evidence="8">
    <location>
        <begin position="361"/>
        <end position="381"/>
    </location>
</feature>
<keyword evidence="7" id="KW-0325">Glycoprotein</keyword>
<dbReference type="PANTHER" id="PTHR47844">
    <property type="entry name" value="SYNTHASE CPS1, PUTATIVE (AFU_ORTHOLOGUE AFUA_7G02500)-RELATED"/>
    <property type="match status" value="1"/>
</dbReference>
<dbReference type="InterPro" id="IPR052427">
    <property type="entry name" value="Glycosyltrans_GT2/GT47"/>
</dbReference>
<organism evidence="9 10">
    <name type="scientific">Fusarium sporotrichioides</name>
    <dbReference type="NCBI Taxonomy" id="5514"/>
    <lineage>
        <taxon>Eukaryota</taxon>
        <taxon>Fungi</taxon>
        <taxon>Dikarya</taxon>
        <taxon>Ascomycota</taxon>
        <taxon>Pezizomycotina</taxon>
        <taxon>Sordariomycetes</taxon>
        <taxon>Hypocreomycetidae</taxon>
        <taxon>Hypocreales</taxon>
        <taxon>Nectriaceae</taxon>
        <taxon>Fusarium</taxon>
    </lineage>
</organism>
<gene>
    <name evidence="9" type="ORF">FSPOR_6278</name>
</gene>
<keyword evidence="4 8" id="KW-0812">Transmembrane</keyword>
<evidence type="ECO:0000256" key="5">
    <source>
        <dbReference type="ARBA" id="ARBA00022989"/>
    </source>
</evidence>
<evidence type="ECO:0000256" key="2">
    <source>
        <dbReference type="ARBA" id="ARBA00022676"/>
    </source>
</evidence>
<keyword evidence="10" id="KW-1185">Reference proteome</keyword>
<name>A0A395S3C2_FUSSP</name>
<evidence type="ECO:0000256" key="6">
    <source>
        <dbReference type="ARBA" id="ARBA00023136"/>
    </source>
</evidence>
<keyword evidence="5 8" id="KW-1133">Transmembrane helix</keyword>
<dbReference type="Proteomes" id="UP000266152">
    <property type="component" value="Unassembled WGS sequence"/>
</dbReference>
<dbReference type="GO" id="GO:0016757">
    <property type="term" value="F:glycosyltransferase activity"/>
    <property type="evidence" value="ECO:0007669"/>
    <property type="project" value="UniProtKB-KW"/>
</dbReference>
<dbReference type="SUPFAM" id="SSF53448">
    <property type="entry name" value="Nucleotide-diphospho-sugar transferases"/>
    <property type="match status" value="1"/>
</dbReference>
<dbReference type="EMBL" id="PXOF01000088">
    <property type="protein sequence ID" value="RGP66896.1"/>
    <property type="molecule type" value="Genomic_DNA"/>
</dbReference>
<feature type="transmembrane region" description="Helical" evidence="8">
    <location>
        <begin position="393"/>
        <end position="412"/>
    </location>
</feature>